<feature type="compositionally biased region" description="Low complexity" evidence="4">
    <location>
        <begin position="489"/>
        <end position="502"/>
    </location>
</feature>
<dbReference type="InterPro" id="IPR036142">
    <property type="entry name" value="ENT_dom-like_sf"/>
</dbReference>
<evidence type="ECO:0000256" key="4">
    <source>
        <dbReference type="SAM" id="MobiDB-lite"/>
    </source>
</evidence>
<evidence type="ECO:0000256" key="3">
    <source>
        <dbReference type="SAM" id="Coils"/>
    </source>
</evidence>
<dbReference type="GO" id="GO:0050832">
    <property type="term" value="P:defense response to fungus"/>
    <property type="evidence" value="ECO:0007669"/>
    <property type="project" value="InterPro"/>
</dbReference>
<gene>
    <name evidence="6" type="ORF">PAHAL_9G242200</name>
</gene>
<dbReference type="SUPFAM" id="SSF46689">
    <property type="entry name" value="Homeodomain-like"/>
    <property type="match status" value="1"/>
</dbReference>
<dbReference type="SUPFAM" id="SSF158639">
    <property type="entry name" value="ENT-like"/>
    <property type="match status" value="2"/>
</dbReference>
<dbReference type="NCBIfam" id="TIGR01565">
    <property type="entry name" value="homeo_ZF_HD"/>
    <property type="match status" value="1"/>
</dbReference>
<feature type="compositionally biased region" description="Polar residues" evidence="4">
    <location>
        <begin position="455"/>
        <end position="469"/>
    </location>
</feature>
<dbReference type="Gene3D" id="1.10.1240.40">
    <property type="entry name" value="ENT domain"/>
    <property type="match status" value="2"/>
</dbReference>
<evidence type="ECO:0000256" key="2">
    <source>
        <dbReference type="ARBA" id="ARBA00023242"/>
    </source>
</evidence>
<dbReference type="EMBL" id="CM008054">
    <property type="protein sequence ID" value="PAN47209.1"/>
    <property type="molecule type" value="Genomic_DNA"/>
</dbReference>
<comment type="subcellular location">
    <subcellularLocation>
        <location evidence="1">Nucleus</location>
    </subcellularLocation>
</comment>
<reference evidence="6" key="1">
    <citation type="submission" date="2018-04" db="EMBL/GenBank/DDBJ databases">
        <title>WGS assembly of Panicum hallii.</title>
        <authorList>
            <person name="Lovell J."/>
            <person name="Jenkins J."/>
            <person name="Lowry D."/>
            <person name="Mamidi S."/>
            <person name="Sreedasyam A."/>
            <person name="Weng X."/>
            <person name="Barry K."/>
            <person name="Bonette J."/>
            <person name="Campitelli B."/>
            <person name="Daum C."/>
            <person name="Gordon S."/>
            <person name="Gould B."/>
            <person name="Lipzen A."/>
            <person name="Macqueen A."/>
            <person name="Palacio-Mejia J."/>
            <person name="Plott C."/>
            <person name="Shakirov E."/>
            <person name="Shu S."/>
            <person name="Yoshinaga Y."/>
            <person name="Zane M."/>
            <person name="Rokhsar D."/>
            <person name="Grimwood J."/>
            <person name="Schmutz J."/>
            <person name="Juenger T."/>
        </authorList>
    </citation>
    <scope>NUCLEOTIDE SEQUENCE [LARGE SCALE GENOMIC DNA]</scope>
    <source>
        <strain evidence="6">FIL2</strain>
    </source>
</reference>
<dbReference type="Pfam" id="PF03735">
    <property type="entry name" value="ENT"/>
    <property type="match status" value="2"/>
</dbReference>
<feature type="region of interest" description="Disordered" evidence="4">
    <location>
        <begin position="488"/>
        <end position="543"/>
    </location>
</feature>
<feature type="coiled-coil region" evidence="3">
    <location>
        <begin position="44"/>
        <end position="71"/>
    </location>
</feature>
<dbReference type="InterPro" id="IPR006455">
    <property type="entry name" value="Homeodomain_ZF_HD"/>
</dbReference>
<proteinExistence type="predicted"/>
<dbReference type="Gramene" id="PAN47209">
    <property type="protein sequence ID" value="PAN47209"/>
    <property type="gene ID" value="PAHAL_9G242200"/>
</dbReference>
<dbReference type="SMART" id="SM01191">
    <property type="entry name" value="ENT"/>
    <property type="match status" value="2"/>
</dbReference>
<feature type="region of interest" description="Disordered" evidence="4">
    <location>
        <begin position="434"/>
        <end position="475"/>
    </location>
</feature>
<feature type="compositionally biased region" description="Basic and acidic residues" evidence="4">
    <location>
        <begin position="443"/>
        <end position="452"/>
    </location>
</feature>
<name>A0A2S3IM15_9POAL</name>
<evidence type="ECO:0000256" key="1">
    <source>
        <dbReference type="ARBA" id="ARBA00004123"/>
    </source>
</evidence>
<dbReference type="PROSITE" id="PS51138">
    <property type="entry name" value="ENT"/>
    <property type="match status" value="2"/>
</dbReference>
<dbReference type="InterPro" id="IPR005491">
    <property type="entry name" value="ENT_dom"/>
</dbReference>
<dbReference type="Proteomes" id="UP000243499">
    <property type="component" value="Chromosome 9"/>
</dbReference>
<feature type="domain" description="ENT" evidence="5">
    <location>
        <begin position="109"/>
        <end position="197"/>
    </location>
</feature>
<sequence length="639" mass="69197">MGDSVLVTCVMQDAADIAFQIHCLERSAYAAVLRAFCAQSDLLSRAKEGCLAELRNELKILESEHRECLGRARSNKQINSLSAGLHSKGSTCNTEVMKDACVLPDAGDTVFQIHCLERSAYASVLRAFCAVTNHLSWLQVKLLTKLRNELRISHIEHKEVLVKVSSNENIKFLRKFSLVTLSVLTKTDPSFDAHAMVHEKNGSTGQVSTSSTSCLSLLQQSPISEHSMSTTRDIGKSDISNWAKEGPYFEPHAVVSAKRLKSVNGHAPSVQLPVAVSVAMVKGRTDDTLDSETIPCEVKSGCTSPIFQEKHSEPNASQVPSCADHARQESRKRKAEVPGMRVSTSLGVMGIKYGIKHQRLMNKDSDLEHGSEIINLCLTASLLHKVERLLREKPYPANLEKAKLILKAQEKDLLDALVKLSEISYDVAYFNANGEPDNINTHNDGKGKEDVLPKPTNSSDETPPGTTSLVGGGEGNHVKIQDIAAAGLSPSSATPTGGTTSSFPVIPQLLAPPPVTQTRLHAPAPPSSSPGALGESSGGLSTAHRPHATLMAVASPPAPLKKRSKTTAEQRSRMREFAYRVGWSFRKAGADAVDAFCAQVGVPRRALRNWMANNRHLAKIPPPSLPSRHRDHPPAATPR</sequence>
<feature type="region of interest" description="Disordered" evidence="4">
    <location>
        <begin position="617"/>
        <end position="639"/>
    </location>
</feature>
<keyword evidence="2" id="KW-0539">Nucleus</keyword>
<evidence type="ECO:0000259" key="5">
    <source>
        <dbReference type="PROSITE" id="PS51138"/>
    </source>
</evidence>
<accession>A0A2S3IM15</accession>
<feature type="region of interest" description="Disordered" evidence="4">
    <location>
        <begin position="552"/>
        <end position="571"/>
    </location>
</feature>
<keyword evidence="3" id="KW-0175">Coiled coil</keyword>
<dbReference type="InterPro" id="IPR033485">
    <property type="entry name" value="EMSY-LIKE_plant"/>
</dbReference>
<dbReference type="GO" id="GO:0005634">
    <property type="term" value="C:nucleus"/>
    <property type="evidence" value="ECO:0007669"/>
    <property type="project" value="UniProtKB-SubCell"/>
</dbReference>
<feature type="compositionally biased region" description="Low complexity" evidence="4">
    <location>
        <begin position="529"/>
        <end position="543"/>
    </location>
</feature>
<organism evidence="6">
    <name type="scientific">Panicum hallii</name>
    <dbReference type="NCBI Taxonomy" id="206008"/>
    <lineage>
        <taxon>Eukaryota</taxon>
        <taxon>Viridiplantae</taxon>
        <taxon>Streptophyta</taxon>
        <taxon>Embryophyta</taxon>
        <taxon>Tracheophyta</taxon>
        <taxon>Spermatophyta</taxon>
        <taxon>Magnoliopsida</taxon>
        <taxon>Liliopsida</taxon>
        <taxon>Poales</taxon>
        <taxon>Poaceae</taxon>
        <taxon>PACMAD clade</taxon>
        <taxon>Panicoideae</taxon>
        <taxon>Panicodae</taxon>
        <taxon>Paniceae</taxon>
        <taxon>Panicinae</taxon>
        <taxon>Panicum</taxon>
        <taxon>Panicum sect. Panicum</taxon>
    </lineage>
</organism>
<dbReference type="PANTHER" id="PTHR33432:SF22">
    <property type="entry name" value="OS10G0436850 PROTEIN"/>
    <property type="match status" value="1"/>
</dbReference>
<dbReference type="FunFam" id="1.10.1240.40:FF:000005">
    <property type="entry name" value="ENT domain containing protein, expressed"/>
    <property type="match status" value="1"/>
</dbReference>
<protein>
    <recommendedName>
        <fullName evidence="5">ENT domain-containing protein</fullName>
    </recommendedName>
</protein>
<dbReference type="AlphaFoldDB" id="A0A2S3IM15"/>
<dbReference type="Gene3D" id="1.10.10.60">
    <property type="entry name" value="Homeodomain-like"/>
    <property type="match status" value="1"/>
</dbReference>
<feature type="domain" description="ENT" evidence="5">
    <location>
        <begin position="17"/>
        <end position="108"/>
    </location>
</feature>
<evidence type="ECO:0000313" key="6">
    <source>
        <dbReference type="EMBL" id="PAN47209.1"/>
    </source>
</evidence>
<dbReference type="PANTHER" id="PTHR33432">
    <property type="entry name" value="PROTEIN EMSY-LIKE 4"/>
    <property type="match status" value="1"/>
</dbReference>
<dbReference type="InterPro" id="IPR009057">
    <property type="entry name" value="Homeodomain-like_sf"/>
</dbReference>